<dbReference type="RefSeq" id="WP_093839691.1">
    <property type="nucleotide sequence ID" value="NZ_FOLM01000009.1"/>
</dbReference>
<dbReference type="STRING" id="910347.SAMN05421773_10948"/>
<reference evidence="2 3" key="1">
    <citation type="submission" date="2016-10" db="EMBL/GenBank/DDBJ databases">
        <authorList>
            <person name="de Groot N.N."/>
        </authorList>
    </citation>
    <scope>NUCLEOTIDE SEQUENCE [LARGE SCALE GENOMIC DNA]</scope>
    <source>
        <strain evidence="2 3">CGMCC 4.5739</strain>
    </source>
</reference>
<organism evidence="2 3">
    <name type="scientific">Streptomyces aidingensis</name>
    <dbReference type="NCBI Taxonomy" id="910347"/>
    <lineage>
        <taxon>Bacteria</taxon>
        <taxon>Bacillati</taxon>
        <taxon>Actinomycetota</taxon>
        <taxon>Actinomycetes</taxon>
        <taxon>Kitasatosporales</taxon>
        <taxon>Streptomycetaceae</taxon>
        <taxon>Streptomyces</taxon>
    </lineage>
</organism>
<dbReference type="EMBL" id="FOLM01000009">
    <property type="protein sequence ID" value="SFD06367.1"/>
    <property type="molecule type" value="Genomic_DNA"/>
</dbReference>
<evidence type="ECO:0008006" key="4">
    <source>
        <dbReference type="Google" id="ProtNLM"/>
    </source>
</evidence>
<protein>
    <recommendedName>
        <fullName evidence="4">Nuclease-related domain-containing protein</fullName>
    </recommendedName>
</protein>
<dbReference type="Proteomes" id="UP000199207">
    <property type="component" value="Unassembled WGS sequence"/>
</dbReference>
<dbReference type="AlphaFoldDB" id="A0A1I1P957"/>
<keyword evidence="3" id="KW-1185">Reference proteome</keyword>
<sequence length="240" mass="25382">MDDGGEWPPVRPQGSPLWLHPDDDLAPNRPGETLRGAGEAAPGGLRRGLDRLLGRAAAAAARRDRLTGEMVLGAALDGLAPGGWRTLHSILLPGHEILAHLAIGPGGVFGFYTACHPRARLWAGSDAAAPAGSPDGPGDGPPELVRIGRRREEPYLRFARRLARRAALALSAGCGTPVPVAPVLALVAAGEVRVSPELRDVEVVREDDIRVFGGRGGVLKPETVETLYGVARDRRTWLRA</sequence>
<accession>A0A1I1P957</accession>
<dbReference type="OrthoDB" id="5793358at2"/>
<evidence type="ECO:0000313" key="3">
    <source>
        <dbReference type="Proteomes" id="UP000199207"/>
    </source>
</evidence>
<evidence type="ECO:0000256" key="1">
    <source>
        <dbReference type="SAM" id="MobiDB-lite"/>
    </source>
</evidence>
<proteinExistence type="predicted"/>
<name>A0A1I1P957_9ACTN</name>
<evidence type="ECO:0000313" key="2">
    <source>
        <dbReference type="EMBL" id="SFD06367.1"/>
    </source>
</evidence>
<gene>
    <name evidence="2" type="ORF">SAMN05421773_10948</name>
</gene>
<feature type="region of interest" description="Disordered" evidence="1">
    <location>
        <begin position="1"/>
        <end position="42"/>
    </location>
</feature>